<evidence type="ECO:0000313" key="14">
    <source>
        <dbReference type="EMBL" id="CAB4037436.1"/>
    </source>
</evidence>
<keyword evidence="6 12" id="KW-1133">Transmembrane helix</keyword>
<dbReference type="AlphaFoldDB" id="A0A7D9LUL8"/>
<evidence type="ECO:0000256" key="10">
    <source>
        <dbReference type="SAM" id="Coils"/>
    </source>
</evidence>
<evidence type="ECO:0000313" key="15">
    <source>
        <dbReference type="Proteomes" id="UP001152795"/>
    </source>
</evidence>
<dbReference type="GO" id="GO:0031201">
    <property type="term" value="C:SNARE complex"/>
    <property type="evidence" value="ECO:0007669"/>
    <property type="project" value="TreeGrafter"/>
</dbReference>
<organism evidence="14 15">
    <name type="scientific">Paramuricea clavata</name>
    <name type="common">Red gorgonian</name>
    <name type="synonym">Violescent sea-whip</name>
    <dbReference type="NCBI Taxonomy" id="317549"/>
    <lineage>
        <taxon>Eukaryota</taxon>
        <taxon>Metazoa</taxon>
        <taxon>Cnidaria</taxon>
        <taxon>Anthozoa</taxon>
        <taxon>Octocorallia</taxon>
        <taxon>Malacalcyonacea</taxon>
        <taxon>Plexauridae</taxon>
        <taxon>Paramuricea</taxon>
    </lineage>
</organism>
<evidence type="ECO:0000256" key="9">
    <source>
        <dbReference type="ARBA" id="ARBA00037934"/>
    </source>
</evidence>
<keyword evidence="7 10" id="KW-0175">Coiled coil</keyword>
<feature type="compositionally biased region" description="Basic and acidic residues" evidence="11">
    <location>
        <begin position="118"/>
        <end position="132"/>
    </location>
</feature>
<dbReference type="PANTHER" id="PTHR12825:SF0">
    <property type="entry name" value="VESICLE TRANSPORT PROTEIN SEC20"/>
    <property type="match status" value="1"/>
</dbReference>
<dbReference type="Proteomes" id="UP001152795">
    <property type="component" value="Unassembled WGS sequence"/>
</dbReference>
<evidence type="ECO:0000256" key="7">
    <source>
        <dbReference type="ARBA" id="ARBA00023054"/>
    </source>
</evidence>
<accession>A0A7D9LUL8</accession>
<keyword evidence="5" id="KW-0931">ER-Golgi transport</keyword>
<protein>
    <submittedName>
        <fullName evidence="14">Vesicle transport SEC20-like</fullName>
    </submittedName>
</protein>
<dbReference type="EMBL" id="CACRXK020023080">
    <property type="protein sequence ID" value="CAB4037436.1"/>
    <property type="molecule type" value="Genomic_DNA"/>
</dbReference>
<dbReference type="CDD" id="cd15865">
    <property type="entry name" value="SNARE_SEC20"/>
    <property type="match status" value="1"/>
</dbReference>
<dbReference type="GO" id="GO:0006890">
    <property type="term" value="P:retrograde vesicle-mediated transport, Golgi to endoplasmic reticulum"/>
    <property type="evidence" value="ECO:0007669"/>
    <property type="project" value="InterPro"/>
</dbReference>
<evidence type="ECO:0000256" key="5">
    <source>
        <dbReference type="ARBA" id="ARBA00022892"/>
    </source>
</evidence>
<gene>
    <name evidence="14" type="ORF">PACLA_8A086972</name>
</gene>
<dbReference type="InterPro" id="IPR056173">
    <property type="entry name" value="Sec20_C"/>
</dbReference>
<sequence>MAELPPQSKVKIREIVQLEIEVTALIQETTNISESQDELNQVNTKVKKLIQSLRRKLEELKQIGEEQDKESSHVKITEEVDKHYYNLSSMQGNFRKAITKAQISIEKYEKSQLMSAEPKNELRHRQQSKEGLAKSASSITENLMSIAKMMESQVQQSRNNTEVLMTSSKGITDTNEELQGLSGFVHTSKQLLNKYNRRETTDKLLIFFGLVLFFSTVLYIIKKRIFPS</sequence>
<comment type="similarity">
    <text evidence="9">Belongs to the SEC20 family.</text>
</comment>
<comment type="caution">
    <text evidence="14">The sequence shown here is derived from an EMBL/GenBank/DDBJ whole genome shotgun (WGS) entry which is preliminary data.</text>
</comment>
<feature type="transmembrane region" description="Helical" evidence="12">
    <location>
        <begin position="204"/>
        <end position="221"/>
    </location>
</feature>
<dbReference type="InterPro" id="IPR005606">
    <property type="entry name" value="Sec20"/>
</dbReference>
<reference evidence="14" key="1">
    <citation type="submission" date="2020-04" db="EMBL/GenBank/DDBJ databases">
        <authorList>
            <person name="Alioto T."/>
            <person name="Alioto T."/>
            <person name="Gomez Garrido J."/>
        </authorList>
    </citation>
    <scope>NUCLEOTIDE SEQUENCE</scope>
    <source>
        <strain evidence="14">A484AB</strain>
    </source>
</reference>
<keyword evidence="15" id="KW-1185">Reference proteome</keyword>
<evidence type="ECO:0000259" key="13">
    <source>
        <dbReference type="Pfam" id="PF03908"/>
    </source>
</evidence>
<feature type="region of interest" description="Disordered" evidence="11">
    <location>
        <begin position="113"/>
        <end position="135"/>
    </location>
</feature>
<dbReference type="GO" id="GO:0005789">
    <property type="term" value="C:endoplasmic reticulum membrane"/>
    <property type="evidence" value="ECO:0007669"/>
    <property type="project" value="UniProtKB-SubCell"/>
</dbReference>
<comment type="subcellular location">
    <subcellularLocation>
        <location evidence="1">Endoplasmic reticulum membrane</location>
        <topology evidence="1">Single-pass type IV membrane protein</topology>
    </subcellularLocation>
</comment>
<keyword evidence="3 12" id="KW-0812">Transmembrane</keyword>
<proteinExistence type="inferred from homology"/>
<dbReference type="OrthoDB" id="46868at2759"/>
<keyword evidence="8 12" id="KW-0472">Membrane</keyword>
<evidence type="ECO:0000256" key="4">
    <source>
        <dbReference type="ARBA" id="ARBA00022824"/>
    </source>
</evidence>
<evidence type="ECO:0000256" key="1">
    <source>
        <dbReference type="ARBA" id="ARBA00004163"/>
    </source>
</evidence>
<dbReference type="PANTHER" id="PTHR12825">
    <property type="entry name" value="BNIP1-RELATED"/>
    <property type="match status" value="1"/>
</dbReference>
<dbReference type="Pfam" id="PF03908">
    <property type="entry name" value="Sec20"/>
    <property type="match status" value="1"/>
</dbReference>
<evidence type="ECO:0000256" key="2">
    <source>
        <dbReference type="ARBA" id="ARBA00022448"/>
    </source>
</evidence>
<evidence type="ECO:0000256" key="12">
    <source>
        <dbReference type="SAM" id="Phobius"/>
    </source>
</evidence>
<feature type="domain" description="Sec20 C-terminal" evidence="13">
    <location>
        <begin position="135"/>
        <end position="225"/>
    </location>
</feature>
<feature type="coiled-coil region" evidence="10">
    <location>
        <begin position="32"/>
        <end position="70"/>
    </location>
</feature>
<evidence type="ECO:0000256" key="6">
    <source>
        <dbReference type="ARBA" id="ARBA00022989"/>
    </source>
</evidence>
<evidence type="ECO:0000256" key="8">
    <source>
        <dbReference type="ARBA" id="ARBA00023136"/>
    </source>
</evidence>
<dbReference type="GO" id="GO:0005484">
    <property type="term" value="F:SNAP receptor activity"/>
    <property type="evidence" value="ECO:0007669"/>
    <property type="project" value="InterPro"/>
</dbReference>
<evidence type="ECO:0000256" key="11">
    <source>
        <dbReference type="SAM" id="MobiDB-lite"/>
    </source>
</evidence>
<keyword evidence="2" id="KW-0813">Transport</keyword>
<evidence type="ECO:0000256" key="3">
    <source>
        <dbReference type="ARBA" id="ARBA00022692"/>
    </source>
</evidence>
<name>A0A7D9LUL8_PARCT</name>
<keyword evidence="4" id="KW-0256">Endoplasmic reticulum</keyword>